<dbReference type="Proteomes" id="UP000051166">
    <property type="component" value="Unassembled WGS sequence"/>
</dbReference>
<dbReference type="GO" id="GO:0005886">
    <property type="term" value="C:plasma membrane"/>
    <property type="evidence" value="ECO:0007669"/>
    <property type="project" value="UniProtKB-SubCell"/>
</dbReference>
<comment type="caution">
    <text evidence="10">The sequence shown here is derived from an EMBL/GenBank/DDBJ whole genome shotgun (WGS) entry which is preliminary data.</text>
</comment>
<feature type="transmembrane region" description="Helical" evidence="7">
    <location>
        <begin position="41"/>
        <end position="61"/>
    </location>
</feature>
<keyword evidence="11" id="KW-1185">Reference proteome</keyword>
<name>A0A0R1V7L4_9LACO</name>
<dbReference type="OrthoDB" id="2134768at2"/>
<comment type="subcellular location">
    <subcellularLocation>
        <location evidence="7">Cell membrane</location>
        <topology evidence="7">Single-pass type II membrane protein</topology>
    </subcellularLocation>
    <text evidence="7">Localizes to the division septum where it forms a ring structure.</text>
</comment>
<dbReference type="GO" id="GO:0032153">
    <property type="term" value="C:cell division site"/>
    <property type="evidence" value="ECO:0007669"/>
    <property type="project" value="UniProtKB-UniRule"/>
</dbReference>
<evidence type="ECO:0000256" key="9">
    <source>
        <dbReference type="SAM" id="Coils"/>
    </source>
</evidence>
<feature type="coiled-coil region" evidence="9">
    <location>
        <begin position="72"/>
        <end position="99"/>
    </location>
</feature>
<proteinExistence type="inferred from homology"/>
<keyword evidence="1 7" id="KW-1003">Cell membrane</keyword>
<dbReference type="STRING" id="1423801.FD50_GL002451"/>
<comment type="function">
    <text evidence="7">Essential cell division protein.</text>
</comment>
<evidence type="ECO:0000256" key="8">
    <source>
        <dbReference type="NCBIfam" id="TIGR02209"/>
    </source>
</evidence>
<keyword evidence="6 7" id="KW-0131">Cell cycle</keyword>
<dbReference type="RefSeq" id="WP_056959986.1">
    <property type="nucleotide sequence ID" value="NZ_AZFQ01000019.1"/>
</dbReference>
<evidence type="ECO:0000256" key="4">
    <source>
        <dbReference type="ARBA" id="ARBA00022989"/>
    </source>
</evidence>
<dbReference type="NCBIfam" id="TIGR02209">
    <property type="entry name" value="ftsL_broad"/>
    <property type="match status" value="1"/>
</dbReference>
<keyword evidence="2 7" id="KW-0132">Cell division</keyword>
<evidence type="ECO:0000256" key="3">
    <source>
        <dbReference type="ARBA" id="ARBA00022692"/>
    </source>
</evidence>
<evidence type="ECO:0000256" key="2">
    <source>
        <dbReference type="ARBA" id="ARBA00022618"/>
    </source>
</evidence>
<protein>
    <recommendedName>
        <fullName evidence="7 8">Cell division protein FtsL</fullName>
    </recommendedName>
</protein>
<evidence type="ECO:0000256" key="6">
    <source>
        <dbReference type="ARBA" id="ARBA00023306"/>
    </source>
</evidence>
<evidence type="ECO:0000313" key="11">
    <source>
        <dbReference type="Proteomes" id="UP000051166"/>
    </source>
</evidence>
<keyword evidence="9" id="KW-0175">Coiled coil</keyword>
<dbReference type="EMBL" id="AZFQ01000019">
    <property type="protein sequence ID" value="KRL99914.1"/>
    <property type="molecule type" value="Genomic_DNA"/>
</dbReference>
<gene>
    <name evidence="7" type="primary">ftsL</name>
    <name evidence="10" type="ORF">FD50_GL002451</name>
</gene>
<sequence length="123" mass="13897">MAQNTARQIKVQPQIEHEPRTLHTKEVKTYSKRVPLSRLEVFGVVIAGLMVMVLMITVISAKITLSKAQYNLQQVNQGIVSLQNKNVDTKQEISELSSRSRLTQIAQNLGLKMNNQNIRNVSK</sequence>
<keyword evidence="3 7" id="KW-0812">Transmembrane</keyword>
<keyword evidence="5 7" id="KW-0472">Membrane</keyword>
<evidence type="ECO:0000256" key="5">
    <source>
        <dbReference type="ARBA" id="ARBA00023136"/>
    </source>
</evidence>
<dbReference type="PATRIC" id="fig|1423801.4.peg.2510"/>
<reference evidence="10 11" key="1">
    <citation type="journal article" date="2015" name="Genome Announc.">
        <title>Expanding the biotechnology potential of lactobacilli through comparative genomics of 213 strains and associated genera.</title>
        <authorList>
            <person name="Sun Z."/>
            <person name="Harris H.M."/>
            <person name="McCann A."/>
            <person name="Guo C."/>
            <person name="Argimon S."/>
            <person name="Zhang W."/>
            <person name="Yang X."/>
            <person name="Jeffery I.B."/>
            <person name="Cooney J.C."/>
            <person name="Kagawa T.F."/>
            <person name="Liu W."/>
            <person name="Song Y."/>
            <person name="Salvetti E."/>
            <person name="Wrobel A."/>
            <person name="Rasinkangas P."/>
            <person name="Parkhill J."/>
            <person name="Rea M.C."/>
            <person name="O'Sullivan O."/>
            <person name="Ritari J."/>
            <person name="Douillard F.P."/>
            <person name="Paul Ross R."/>
            <person name="Yang R."/>
            <person name="Briner A.E."/>
            <person name="Felis G.E."/>
            <person name="de Vos W.M."/>
            <person name="Barrangou R."/>
            <person name="Klaenhammer T.R."/>
            <person name="Caufield P.W."/>
            <person name="Cui Y."/>
            <person name="Zhang H."/>
            <person name="O'Toole P.W."/>
        </authorList>
    </citation>
    <scope>NUCLEOTIDE SEQUENCE [LARGE SCALE GENOMIC DNA]</scope>
    <source>
        <strain evidence="10 11">DSM 16230</strain>
    </source>
</reference>
<accession>A0A0R1V7L4</accession>
<evidence type="ECO:0000256" key="7">
    <source>
        <dbReference type="HAMAP-Rule" id="MF_00910"/>
    </source>
</evidence>
<dbReference type="InterPro" id="IPR011922">
    <property type="entry name" value="Cell_div_FtsL"/>
</dbReference>
<organism evidence="10 11">
    <name type="scientific">Liquorilactobacillus satsumensis DSM 16230 = JCM 12392</name>
    <dbReference type="NCBI Taxonomy" id="1423801"/>
    <lineage>
        <taxon>Bacteria</taxon>
        <taxon>Bacillati</taxon>
        <taxon>Bacillota</taxon>
        <taxon>Bacilli</taxon>
        <taxon>Lactobacillales</taxon>
        <taxon>Lactobacillaceae</taxon>
        <taxon>Liquorilactobacillus</taxon>
    </lineage>
</organism>
<dbReference type="AlphaFoldDB" id="A0A0R1V7L4"/>
<keyword evidence="4 7" id="KW-1133">Transmembrane helix</keyword>
<dbReference type="GO" id="GO:0043093">
    <property type="term" value="P:FtsZ-dependent cytokinesis"/>
    <property type="evidence" value="ECO:0007669"/>
    <property type="project" value="UniProtKB-UniRule"/>
</dbReference>
<dbReference type="HAMAP" id="MF_00910">
    <property type="entry name" value="FtsL"/>
    <property type="match status" value="1"/>
</dbReference>
<evidence type="ECO:0000313" key="10">
    <source>
        <dbReference type="EMBL" id="KRL99914.1"/>
    </source>
</evidence>
<evidence type="ECO:0000256" key="1">
    <source>
        <dbReference type="ARBA" id="ARBA00022475"/>
    </source>
</evidence>
<dbReference type="GeneID" id="98307385"/>
<comment type="similarity">
    <text evidence="7">Belongs to the FtsL family.</text>
</comment>